<accession>A0A839EDU5</accession>
<feature type="region of interest" description="Disordered" evidence="1">
    <location>
        <begin position="206"/>
        <end position="265"/>
    </location>
</feature>
<sequence>MGNRGLTALAAGTAAAVLVIGGIGTAAFASDVRTTVATALESLGVDASDELVDDLVEDELLDDALEQPDDDGSEDGAEDESAADDVEGATDEVLEESFLAWNERADLWRTAFAEVKTEFDACRAETEGGKGDCAVAFSGRLQVAFAETLVEFLESQSEAVAALPEEERAAAQEELDRRLEKALDQLERTEERVATRDAGRLERAMAKLEGGDEESADVEPTDDGKPEKAGKPEGIGKPDTAGKPLGSGNGGGGGKPDHAGKPGGR</sequence>
<feature type="region of interest" description="Disordered" evidence="1">
    <location>
        <begin position="65"/>
        <end position="87"/>
    </location>
</feature>
<gene>
    <name evidence="2" type="ORF">FHX53_002028</name>
</gene>
<protein>
    <submittedName>
        <fullName evidence="2">Uncharacterized protein</fullName>
    </submittedName>
</protein>
<proteinExistence type="predicted"/>
<dbReference type="RefSeq" id="WP_182491219.1">
    <property type="nucleotide sequence ID" value="NZ_BAAAOV010000018.1"/>
</dbReference>
<feature type="compositionally biased region" description="Acidic residues" evidence="1">
    <location>
        <begin position="211"/>
        <end position="221"/>
    </location>
</feature>
<evidence type="ECO:0000313" key="2">
    <source>
        <dbReference type="EMBL" id="MBA8848424.1"/>
    </source>
</evidence>
<feature type="compositionally biased region" description="Basic and acidic residues" evidence="1">
    <location>
        <begin position="222"/>
        <end position="236"/>
    </location>
</feature>
<comment type="caution">
    <text evidence="2">The sequence shown here is derived from an EMBL/GenBank/DDBJ whole genome shotgun (WGS) entry which is preliminary data.</text>
</comment>
<keyword evidence="3" id="KW-1185">Reference proteome</keyword>
<organism evidence="2 3">
    <name type="scientific">Microcella alkalica</name>
    <dbReference type="NCBI Taxonomy" id="355930"/>
    <lineage>
        <taxon>Bacteria</taxon>
        <taxon>Bacillati</taxon>
        <taxon>Actinomycetota</taxon>
        <taxon>Actinomycetes</taxon>
        <taxon>Micrococcales</taxon>
        <taxon>Microbacteriaceae</taxon>
        <taxon>Microcella</taxon>
    </lineage>
</organism>
<dbReference type="AlphaFoldDB" id="A0A839EDU5"/>
<evidence type="ECO:0000313" key="3">
    <source>
        <dbReference type="Proteomes" id="UP000585905"/>
    </source>
</evidence>
<dbReference type="EMBL" id="JACGWX010000005">
    <property type="protein sequence ID" value="MBA8848424.1"/>
    <property type="molecule type" value="Genomic_DNA"/>
</dbReference>
<feature type="compositionally biased region" description="Gly residues" evidence="1">
    <location>
        <begin position="245"/>
        <end position="254"/>
    </location>
</feature>
<dbReference type="Proteomes" id="UP000585905">
    <property type="component" value="Unassembled WGS sequence"/>
</dbReference>
<feature type="compositionally biased region" description="Basic and acidic residues" evidence="1">
    <location>
        <begin position="255"/>
        <end position="265"/>
    </location>
</feature>
<evidence type="ECO:0000256" key="1">
    <source>
        <dbReference type="SAM" id="MobiDB-lite"/>
    </source>
</evidence>
<name>A0A839EDU5_9MICO</name>
<reference evidence="2 3" key="1">
    <citation type="submission" date="2020-07" db="EMBL/GenBank/DDBJ databases">
        <title>Sequencing the genomes of 1000 actinobacteria strains.</title>
        <authorList>
            <person name="Klenk H.-P."/>
        </authorList>
    </citation>
    <scope>NUCLEOTIDE SEQUENCE [LARGE SCALE GENOMIC DNA]</scope>
    <source>
        <strain evidence="2 3">DSM 19663</strain>
    </source>
</reference>